<evidence type="ECO:0000313" key="4">
    <source>
        <dbReference type="Proteomes" id="UP000298327"/>
    </source>
</evidence>
<dbReference type="OrthoDB" id="445301at2759"/>
<evidence type="ECO:0000256" key="2">
    <source>
        <dbReference type="SAM" id="Phobius"/>
    </source>
</evidence>
<feature type="transmembrane region" description="Helical" evidence="2">
    <location>
        <begin position="397"/>
        <end position="415"/>
    </location>
</feature>
<dbReference type="Proteomes" id="UP000298327">
    <property type="component" value="Unassembled WGS sequence"/>
</dbReference>
<keyword evidence="2" id="KW-0472">Membrane</keyword>
<name>A0A4Y9YZS6_9AGAM</name>
<feature type="transmembrane region" description="Helical" evidence="2">
    <location>
        <begin position="422"/>
        <end position="445"/>
    </location>
</feature>
<organism evidence="3 4">
    <name type="scientific">Dentipellis fragilis</name>
    <dbReference type="NCBI Taxonomy" id="205917"/>
    <lineage>
        <taxon>Eukaryota</taxon>
        <taxon>Fungi</taxon>
        <taxon>Dikarya</taxon>
        <taxon>Basidiomycota</taxon>
        <taxon>Agaricomycotina</taxon>
        <taxon>Agaricomycetes</taxon>
        <taxon>Russulales</taxon>
        <taxon>Hericiaceae</taxon>
        <taxon>Dentipellis</taxon>
    </lineage>
</organism>
<feature type="transmembrane region" description="Helical" evidence="2">
    <location>
        <begin position="538"/>
        <end position="566"/>
    </location>
</feature>
<dbReference type="AlphaFoldDB" id="A0A4Y9YZS6"/>
<dbReference type="EMBL" id="SEOQ01000200">
    <property type="protein sequence ID" value="TFY67091.1"/>
    <property type="molecule type" value="Genomic_DNA"/>
</dbReference>
<keyword evidence="1" id="KW-0175">Coiled coil</keyword>
<evidence type="ECO:0000313" key="3">
    <source>
        <dbReference type="EMBL" id="TFY67091.1"/>
    </source>
</evidence>
<dbReference type="STRING" id="205917.A0A4Y9YZS6"/>
<gene>
    <name evidence="3" type="ORF">EVG20_g4061</name>
</gene>
<dbReference type="InterPro" id="IPR007246">
    <property type="entry name" value="Gaa1"/>
</dbReference>
<feature type="transmembrane region" description="Helical" evidence="2">
    <location>
        <begin position="608"/>
        <end position="633"/>
    </location>
</feature>
<evidence type="ECO:0008006" key="5">
    <source>
        <dbReference type="Google" id="ProtNLM"/>
    </source>
</evidence>
<dbReference type="Gene3D" id="3.40.630.10">
    <property type="entry name" value="Zn peptidases"/>
    <property type="match status" value="1"/>
</dbReference>
<keyword evidence="4" id="KW-1185">Reference proteome</keyword>
<feature type="transmembrane region" description="Helical" evidence="2">
    <location>
        <begin position="35"/>
        <end position="55"/>
    </location>
</feature>
<feature type="transmembrane region" description="Helical" evidence="2">
    <location>
        <begin position="578"/>
        <end position="596"/>
    </location>
</feature>
<proteinExistence type="predicted"/>
<dbReference type="Pfam" id="PF04114">
    <property type="entry name" value="Gaa1"/>
    <property type="match status" value="1"/>
</dbReference>
<reference evidence="3 4" key="1">
    <citation type="submission" date="2019-02" db="EMBL/GenBank/DDBJ databases">
        <title>Genome sequencing of the rare red list fungi Dentipellis fragilis.</title>
        <authorList>
            <person name="Buettner E."/>
            <person name="Kellner H."/>
        </authorList>
    </citation>
    <scope>NUCLEOTIDE SEQUENCE [LARGE SCALE GENOMIC DNA]</scope>
    <source>
        <strain evidence="3 4">DSM 105465</strain>
    </source>
</reference>
<feature type="transmembrane region" description="Helical" evidence="2">
    <location>
        <begin position="498"/>
        <end position="518"/>
    </location>
</feature>
<feature type="transmembrane region" description="Helical" evidence="2">
    <location>
        <begin position="465"/>
        <end position="486"/>
    </location>
</feature>
<accession>A0A4Y9YZS6</accession>
<dbReference type="GO" id="GO:0016255">
    <property type="term" value="P:attachment of GPI anchor to protein"/>
    <property type="evidence" value="ECO:0007669"/>
    <property type="project" value="TreeGrafter"/>
</dbReference>
<keyword evidence="2" id="KW-0812">Transmembrane</keyword>
<sequence>MLLDRLRNAIRRFTGKDRLAANRTKIRRRKAMTTFIWNNLHVLRLVLLLAGYGWMLALPLPNLGNNVYIDENALQPGQVTPVNTYWHWGDVYHADRYLEELEQLRDRNASSAERANFLATEFAKLGIPSSTQEYQFNTSTGTLGGTNAYAILSSPRASGAEAMIISASWLSGSDEGKSLNLRGMATVLALSGFLKQYSHWSKDIIFVISDGYFEGMHAWISSYHGVEQANLRADELTLASGVIWTALNIDYPGHSFSHLGVFREGLNGRLPNQDLINSFRLISQHTGGVPVLLYDHREPTDFPGHQEILHWLPSWVPKSIAEQPDVVEYAYRAKNILRHAKHQARGTASGVHGLLHQFRIDAITLYAVPSNGPHGFHALGRVVESTLRTMNNLLERLHASFFFYILVTPALFLKIGMYLPSAVLVGTALMFGGLGEWVTAGWVEIVDDDEKHGPEKKWVRRNRDVLPPLAIMIATHIVGALLFWTISSSWFMANQETLTYAVVGLVALLPLLALLVPSTHHTDNAPTSTLLKSLLLSFASPVISISSMLNFSFAALLAIVLGCPLSITSSSPSLPTRVLRYALYATLALGPLLMYNEVRQAVWQWEVLGVWFAPVVCVFYIPIMLQAGIVCLLPS</sequence>
<dbReference type="PANTHER" id="PTHR13304">
    <property type="entry name" value="GLYCOSYLPHOSPHATIDYLINOSITOL ANCHOR ATTACHMENT 1 PROTEIN"/>
    <property type="match status" value="1"/>
</dbReference>
<comment type="caution">
    <text evidence="3">The sequence shown here is derived from an EMBL/GenBank/DDBJ whole genome shotgun (WGS) entry which is preliminary data.</text>
</comment>
<evidence type="ECO:0000256" key="1">
    <source>
        <dbReference type="SAM" id="Coils"/>
    </source>
</evidence>
<protein>
    <recommendedName>
        <fullName evidence="5">Gaa1-domain-containing protein</fullName>
    </recommendedName>
</protein>
<feature type="coiled-coil region" evidence="1">
    <location>
        <begin position="94"/>
        <end position="121"/>
    </location>
</feature>
<dbReference type="PANTHER" id="PTHR13304:SF0">
    <property type="entry name" value="GLYCOSYLPHOSPHATIDYLINOSITOL ANCHOR ATTACHMENT 1 PROTEIN"/>
    <property type="match status" value="1"/>
</dbReference>
<keyword evidence="2" id="KW-1133">Transmembrane helix</keyword>
<dbReference type="GO" id="GO:0042765">
    <property type="term" value="C:GPI-anchor transamidase complex"/>
    <property type="evidence" value="ECO:0007669"/>
    <property type="project" value="InterPro"/>
</dbReference>